<keyword evidence="5 7" id="KW-0326">Glycosidase</keyword>
<dbReference type="Proteomes" id="UP000193083">
    <property type="component" value="Unassembled WGS sequence"/>
</dbReference>
<keyword evidence="2 7" id="KW-0378">Hydrolase</keyword>
<protein>
    <submittedName>
        <fullName evidence="10">Cellulase (Glycosyl hydrolase family 5)</fullName>
    </submittedName>
</protein>
<dbReference type="GO" id="GO:0005576">
    <property type="term" value="C:extracellular region"/>
    <property type="evidence" value="ECO:0007669"/>
    <property type="project" value="TreeGrafter"/>
</dbReference>
<dbReference type="PANTHER" id="PTHR31297">
    <property type="entry name" value="GLUCAN ENDO-1,6-BETA-GLUCOSIDASE B"/>
    <property type="match status" value="1"/>
</dbReference>
<evidence type="ECO:0000256" key="6">
    <source>
        <dbReference type="ARBA" id="ARBA00023326"/>
    </source>
</evidence>
<dbReference type="SUPFAM" id="SSF51445">
    <property type="entry name" value="(Trans)glycosidases"/>
    <property type="match status" value="1"/>
</dbReference>
<dbReference type="AlphaFoldDB" id="A0A1X7PVW2"/>
<feature type="signal peptide" evidence="8">
    <location>
        <begin position="1"/>
        <end position="27"/>
    </location>
</feature>
<proteinExistence type="inferred from homology"/>
<keyword evidence="6" id="KW-0624">Polysaccharide degradation</keyword>
<comment type="similarity">
    <text evidence="1 7">Belongs to the glycosyl hydrolase 5 (cellulase A) family.</text>
</comment>
<evidence type="ECO:0000256" key="3">
    <source>
        <dbReference type="ARBA" id="ARBA00023001"/>
    </source>
</evidence>
<keyword evidence="4" id="KW-0119">Carbohydrate metabolism</keyword>
<organism evidence="10 11">
    <name type="scientific">Mesorhizobium australicum</name>
    <dbReference type="NCBI Taxonomy" id="536018"/>
    <lineage>
        <taxon>Bacteria</taxon>
        <taxon>Pseudomonadati</taxon>
        <taxon>Pseudomonadota</taxon>
        <taxon>Alphaproteobacteria</taxon>
        <taxon>Hyphomicrobiales</taxon>
        <taxon>Phyllobacteriaceae</taxon>
        <taxon>Mesorhizobium</taxon>
    </lineage>
</organism>
<evidence type="ECO:0000256" key="5">
    <source>
        <dbReference type="ARBA" id="ARBA00023295"/>
    </source>
</evidence>
<keyword evidence="8" id="KW-0732">Signal</keyword>
<evidence type="ECO:0000313" key="11">
    <source>
        <dbReference type="Proteomes" id="UP000193083"/>
    </source>
</evidence>
<accession>A0A1X7PVW2</accession>
<reference evidence="10 11" key="1">
    <citation type="submission" date="2017-04" db="EMBL/GenBank/DDBJ databases">
        <authorList>
            <person name="Afonso C.L."/>
            <person name="Miller P.J."/>
            <person name="Scott M.A."/>
            <person name="Spackman E."/>
            <person name="Goraichik I."/>
            <person name="Dimitrov K.M."/>
            <person name="Suarez D.L."/>
            <person name="Swayne D.E."/>
        </authorList>
    </citation>
    <scope>NUCLEOTIDE SEQUENCE [LARGE SCALE GENOMIC DNA]</scope>
    <source>
        <strain evidence="10 11">B5P</strain>
    </source>
</reference>
<dbReference type="InterPro" id="IPR018087">
    <property type="entry name" value="Glyco_hydro_5_CS"/>
</dbReference>
<evidence type="ECO:0000256" key="7">
    <source>
        <dbReference type="RuleBase" id="RU361153"/>
    </source>
</evidence>
<dbReference type="InterPro" id="IPR017853">
    <property type="entry name" value="GH"/>
</dbReference>
<evidence type="ECO:0000256" key="2">
    <source>
        <dbReference type="ARBA" id="ARBA00022801"/>
    </source>
</evidence>
<dbReference type="PROSITE" id="PS00659">
    <property type="entry name" value="GLYCOSYL_HYDROL_F5"/>
    <property type="match status" value="1"/>
</dbReference>
<keyword evidence="3" id="KW-0136">Cellulose degradation</keyword>
<dbReference type="GO" id="GO:0009986">
    <property type="term" value="C:cell surface"/>
    <property type="evidence" value="ECO:0007669"/>
    <property type="project" value="TreeGrafter"/>
</dbReference>
<keyword evidence="11" id="KW-1185">Reference proteome</keyword>
<evidence type="ECO:0000256" key="1">
    <source>
        <dbReference type="ARBA" id="ARBA00005641"/>
    </source>
</evidence>
<evidence type="ECO:0000256" key="8">
    <source>
        <dbReference type="SAM" id="SignalP"/>
    </source>
</evidence>
<dbReference type="Pfam" id="PF00150">
    <property type="entry name" value="Cellulase"/>
    <property type="match status" value="1"/>
</dbReference>
<dbReference type="PANTHER" id="PTHR31297:SF41">
    <property type="entry name" value="ENDOGLUCANASE, PUTATIVE (AFU_ORTHOLOGUE AFUA_5G01830)-RELATED"/>
    <property type="match status" value="1"/>
</dbReference>
<dbReference type="GO" id="GO:0030245">
    <property type="term" value="P:cellulose catabolic process"/>
    <property type="evidence" value="ECO:0007669"/>
    <property type="project" value="UniProtKB-KW"/>
</dbReference>
<evidence type="ECO:0000313" key="10">
    <source>
        <dbReference type="EMBL" id="SMH55793.1"/>
    </source>
</evidence>
<evidence type="ECO:0000256" key="4">
    <source>
        <dbReference type="ARBA" id="ARBA00023277"/>
    </source>
</evidence>
<gene>
    <name evidence="10" type="ORF">SAMN02982922_5394</name>
</gene>
<feature type="chain" id="PRO_5010889752" evidence="8">
    <location>
        <begin position="28"/>
        <end position="419"/>
    </location>
</feature>
<sequence length="419" mass="46030">MPFLVRTIKRALTAAAVALAFAAPAAAATFEAHRGINLDIWTTWPDESRWSERDAILPFPEWRKSVTEADLAALKAAGLDFVRMPVDPSPFLSSETDGLRDDLFASVLESARMANAAGLKVIVDLHLMPAGSNRSIGMGQVMQDPALFDRYVELVRRMGRTLAKEDPSRLAFELMNEPTLACQGAEQRDWEDRLTRIFAAARASATRLTLVLSGSCWGTAEGLAALDPKIVPDANVIWSFHSYAPFLLTHQGATWAGDFIPHVTGLPYPLDALPKADLDAAVETIRATIRRDAPWARRSGMLAYLDEQLAALDTPDKLAAALAQPFELVERWAEKNGVPPAQIILGEFGMIRQEYGTRTVVPARYRAAYLHDMISLAEKRGYAWSMWGYGGAFGVVEEFDGRKAEPDVMDMIRGLGRGG</sequence>
<dbReference type="Gene3D" id="3.20.20.80">
    <property type="entry name" value="Glycosidases"/>
    <property type="match status" value="1"/>
</dbReference>
<dbReference type="InterPro" id="IPR001547">
    <property type="entry name" value="Glyco_hydro_5"/>
</dbReference>
<dbReference type="EMBL" id="FXBL01000004">
    <property type="protein sequence ID" value="SMH55793.1"/>
    <property type="molecule type" value="Genomic_DNA"/>
</dbReference>
<dbReference type="InterPro" id="IPR050386">
    <property type="entry name" value="Glycosyl_hydrolase_5"/>
</dbReference>
<dbReference type="RefSeq" id="WP_085466981.1">
    <property type="nucleotide sequence ID" value="NZ_FXBL01000004.1"/>
</dbReference>
<dbReference type="OrthoDB" id="9800955at2"/>
<dbReference type="GO" id="GO:0008422">
    <property type="term" value="F:beta-glucosidase activity"/>
    <property type="evidence" value="ECO:0007669"/>
    <property type="project" value="TreeGrafter"/>
</dbReference>
<evidence type="ECO:0000259" key="9">
    <source>
        <dbReference type="Pfam" id="PF00150"/>
    </source>
</evidence>
<feature type="domain" description="Glycoside hydrolase family 5" evidence="9">
    <location>
        <begin position="62"/>
        <end position="390"/>
    </location>
</feature>
<name>A0A1X7PVW2_9HYPH</name>